<evidence type="ECO:0000313" key="2">
    <source>
        <dbReference type="EMBL" id="KAF9066374.1"/>
    </source>
</evidence>
<proteinExistence type="predicted"/>
<evidence type="ECO:0000313" key="3">
    <source>
        <dbReference type="Proteomes" id="UP000772434"/>
    </source>
</evidence>
<reference evidence="2" key="1">
    <citation type="submission" date="2020-11" db="EMBL/GenBank/DDBJ databases">
        <authorList>
            <consortium name="DOE Joint Genome Institute"/>
            <person name="Ahrendt S."/>
            <person name="Riley R."/>
            <person name="Andreopoulos W."/>
            <person name="Labutti K."/>
            <person name="Pangilinan J."/>
            <person name="Ruiz-Duenas F.J."/>
            <person name="Barrasa J.M."/>
            <person name="Sanchez-Garcia M."/>
            <person name="Camarero S."/>
            <person name="Miyauchi S."/>
            <person name="Serrano A."/>
            <person name="Linde D."/>
            <person name="Babiker R."/>
            <person name="Drula E."/>
            <person name="Ayuso-Fernandez I."/>
            <person name="Pacheco R."/>
            <person name="Padilla G."/>
            <person name="Ferreira P."/>
            <person name="Barriuso J."/>
            <person name="Kellner H."/>
            <person name="Castanera R."/>
            <person name="Alfaro M."/>
            <person name="Ramirez L."/>
            <person name="Pisabarro A.G."/>
            <person name="Kuo A."/>
            <person name="Tritt A."/>
            <person name="Lipzen A."/>
            <person name="He G."/>
            <person name="Yan M."/>
            <person name="Ng V."/>
            <person name="Cullen D."/>
            <person name="Martin F."/>
            <person name="Rosso M.-N."/>
            <person name="Henrissat B."/>
            <person name="Hibbett D."/>
            <person name="Martinez A.T."/>
            <person name="Grigoriev I.V."/>
        </authorList>
    </citation>
    <scope>NUCLEOTIDE SEQUENCE</scope>
    <source>
        <strain evidence="2">AH 40177</strain>
    </source>
</reference>
<dbReference type="InterPro" id="IPR046496">
    <property type="entry name" value="DUF6589"/>
</dbReference>
<dbReference type="OrthoDB" id="3021128at2759"/>
<evidence type="ECO:0000259" key="1">
    <source>
        <dbReference type="Pfam" id="PF20231"/>
    </source>
</evidence>
<keyword evidence="3" id="KW-1185">Reference proteome</keyword>
<protein>
    <recommendedName>
        <fullName evidence="1">DUF6589 domain-containing protein</fullName>
    </recommendedName>
</protein>
<feature type="domain" description="DUF6589" evidence="1">
    <location>
        <begin position="236"/>
        <end position="438"/>
    </location>
</feature>
<comment type="caution">
    <text evidence="2">The sequence shown here is derived from an EMBL/GenBank/DDBJ whole genome shotgun (WGS) entry which is preliminary data.</text>
</comment>
<sequence>MWTTGLPEFWKIKNVRASLSSFAAQVSISQAVKQAKHAVKPEGGLHVHLSVKSESGSLKSPVHSEWKDIGANTVAQVGDIICAKHPFLYALLSRVVTGKTKGHIIANVMLTRTQFVTHSIAALNFSRNRCANWLPLTCGLLYFLHSAPVDLFSYKSRIGTMPTYYSTIYGILCELGYAEGIAAKLAGMNPMHWGKMIIDNVQNYLRQRDMHIGRENKMTVGISGIYIEYPEGTFSPEALDMDDRKAWHLEIVGAIQWLESLVNQIPQLALYKKHVAMLYKTRAAINCVGSEASIIHPLAPNGKSENVTAELYAALLNLLSQAGQTKDKFYINFSSQAYNENKLSSLGVLEPMLEWWHTVWTDLCRIYETHWGAPLSKDPSTLGHSARKIGHEDLSNLKKIDYYPGIQLAYLVLDVRMLDCWRLAFKTEDIFKYFETLKDVPLIEDRHEGGFQG</sequence>
<name>A0A9P5PIK8_9AGAR</name>
<gene>
    <name evidence="2" type="ORF">BDP27DRAFT_1423892</name>
</gene>
<dbReference type="EMBL" id="JADNRY010000088">
    <property type="protein sequence ID" value="KAF9066374.1"/>
    <property type="molecule type" value="Genomic_DNA"/>
</dbReference>
<dbReference type="Pfam" id="PF20231">
    <property type="entry name" value="DUF6589"/>
    <property type="match status" value="1"/>
</dbReference>
<accession>A0A9P5PIK8</accession>
<dbReference type="Proteomes" id="UP000772434">
    <property type="component" value="Unassembled WGS sequence"/>
</dbReference>
<organism evidence="2 3">
    <name type="scientific">Rhodocollybia butyracea</name>
    <dbReference type="NCBI Taxonomy" id="206335"/>
    <lineage>
        <taxon>Eukaryota</taxon>
        <taxon>Fungi</taxon>
        <taxon>Dikarya</taxon>
        <taxon>Basidiomycota</taxon>
        <taxon>Agaricomycotina</taxon>
        <taxon>Agaricomycetes</taxon>
        <taxon>Agaricomycetidae</taxon>
        <taxon>Agaricales</taxon>
        <taxon>Marasmiineae</taxon>
        <taxon>Omphalotaceae</taxon>
        <taxon>Rhodocollybia</taxon>
    </lineage>
</organism>
<dbReference type="AlphaFoldDB" id="A0A9P5PIK8"/>